<keyword evidence="2" id="KW-1185">Reference proteome</keyword>
<dbReference type="OrthoDB" id="20368at2759"/>
<evidence type="ECO:0000313" key="2">
    <source>
        <dbReference type="Proteomes" id="UP001149090"/>
    </source>
</evidence>
<name>A0A9Q0RHC4_ANAIG</name>
<comment type="caution">
    <text evidence="1">The sequence shown here is derived from an EMBL/GenBank/DDBJ whole genome shotgun (WGS) entry which is preliminary data.</text>
</comment>
<dbReference type="AlphaFoldDB" id="A0A9Q0RHC4"/>
<evidence type="ECO:0000313" key="1">
    <source>
        <dbReference type="EMBL" id="KAJ5080097.1"/>
    </source>
</evidence>
<dbReference type="Proteomes" id="UP001149090">
    <property type="component" value="Unassembled WGS sequence"/>
</dbReference>
<accession>A0A9Q0RHC4</accession>
<reference evidence="1" key="1">
    <citation type="submission" date="2022-10" db="EMBL/GenBank/DDBJ databases">
        <title>Novel sulphate-reducing endosymbionts in the free-living metamonad Anaeramoeba.</title>
        <authorList>
            <person name="Jerlstrom-Hultqvist J."/>
            <person name="Cepicka I."/>
            <person name="Gallot-Lavallee L."/>
            <person name="Salas-Leiva D."/>
            <person name="Curtis B.A."/>
            <person name="Zahonova K."/>
            <person name="Pipaliya S."/>
            <person name="Dacks J."/>
            <person name="Roger A.J."/>
        </authorList>
    </citation>
    <scope>NUCLEOTIDE SEQUENCE</scope>
    <source>
        <strain evidence="1">BMAN</strain>
    </source>
</reference>
<proteinExistence type="predicted"/>
<organism evidence="1 2">
    <name type="scientific">Anaeramoeba ignava</name>
    <name type="common">Anaerobic marine amoeba</name>
    <dbReference type="NCBI Taxonomy" id="1746090"/>
    <lineage>
        <taxon>Eukaryota</taxon>
        <taxon>Metamonada</taxon>
        <taxon>Anaeramoebidae</taxon>
        <taxon>Anaeramoeba</taxon>
    </lineage>
</organism>
<gene>
    <name evidence="1" type="ORF">M0811_14184</name>
</gene>
<protein>
    <submittedName>
        <fullName evidence="1">Uncharacterized protein</fullName>
    </submittedName>
</protein>
<sequence length="99" mass="12267">MEQKFILFFQNKIYLFSYQIIPFWEKSYIQKPQKEIKPLYKVDQIWGNLILLKKEMVLVLLNVCKNMKNGQKHQLYFKNLQQISNWHSNYREMNKSYKN</sequence>
<dbReference type="EMBL" id="JAPDFW010000014">
    <property type="protein sequence ID" value="KAJ5080097.1"/>
    <property type="molecule type" value="Genomic_DNA"/>
</dbReference>